<gene>
    <name evidence="1" type="ORF">C900_02772</name>
</gene>
<organism evidence="1 2">
    <name type="scientific">Fulvivirga imtechensis AK7</name>
    <dbReference type="NCBI Taxonomy" id="1237149"/>
    <lineage>
        <taxon>Bacteria</taxon>
        <taxon>Pseudomonadati</taxon>
        <taxon>Bacteroidota</taxon>
        <taxon>Cytophagia</taxon>
        <taxon>Cytophagales</taxon>
        <taxon>Fulvivirgaceae</taxon>
        <taxon>Fulvivirga</taxon>
    </lineage>
</organism>
<name>L8JR27_9BACT</name>
<sequence>MFTGILADILNATLKKLREFVFNCNYLQFHLHYTLKNY</sequence>
<dbReference type="AlphaFoldDB" id="L8JR27"/>
<dbReference type="STRING" id="1237149.C900_02772"/>
<comment type="caution">
    <text evidence="1">The sequence shown here is derived from an EMBL/GenBank/DDBJ whole genome shotgun (WGS) entry which is preliminary data.</text>
</comment>
<keyword evidence="2" id="KW-1185">Reference proteome</keyword>
<proteinExistence type="predicted"/>
<accession>L8JR27</accession>
<dbReference type="Proteomes" id="UP000011135">
    <property type="component" value="Unassembled WGS sequence"/>
</dbReference>
<reference evidence="1 2" key="1">
    <citation type="submission" date="2012-12" db="EMBL/GenBank/DDBJ databases">
        <title>Genome assembly of Fulvivirga imtechensis AK7.</title>
        <authorList>
            <person name="Nupur N."/>
            <person name="Khatri I."/>
            <person name="Kumar R."/>
            <person name="Subramanian S."/>
            <person name="Pinnaka A."/>
        </authorList>
    </citation>
    <scope>NUCLEOTIDE SEQUENCE [LARGE SCALE GENOMIC DNA]</scope>
    <source>
        <strain evidence="1 2">AK7</strain>
    </source>
</reference>
<evidence type="ECO:0000313" key="1">
    <source>
        <dbReference type="EMBL" id="ELR71431.1"/>
    </source>
</evidence>
<evidence type="ECO:0000313" key="2">
    <source>
        <dbReference type="Proteomes" id="UP000011135"/>
    </source>
</evidence>
<dbReference type="EMBL" id="AMZN01000040">
    <property type="protein sequence ID" value="ELR71431.1"/>
    <property type="molecule type" value="Genomic_DNA"/>
</dbReference>
<protein>
    <submittedName>
        <fullName evidence="1">Uncharacterized protein</fullName>
    </submittedName>
</protein>